<evidence type="ECO:0000313" key="2">
    <source>
        <dbReference type="EMBL" id="AFU59651.1"/>
    </source>
</evidence>
<reference evidence="2 3" key="1">
    <citation type="journal article" date="2012" name="Environ. Microbiol.">
        <title>The genome of the ammonia-oxidizing Candidatus Nitrososphaera gargensis: insights into metabolic versatility and environmental adaptations.</title>
        <authorList>
            <person name="Spang A."/>
            <person name="Poehlein A."/>
            <person name="Offre P."/>
            <person name="Zumbragel S."/>
            <person name="Haider S."/>
            <person name="Rychlik N."/>
            <person name="Nowka B."/>
            <person name="Schmeisser C."/>
            <person name="Lebedeva E.V."/>
            <person name="Rattei T."/>
            <person name="Bohm C."/>
            <person name="Schmid M."/>
            <person name="Galushko A."/>
            <person name="Hatzenpichler R."/>
            <person name="Weinmaier T."/>
            <person name="Daniel R."/>
            <person name="Schleper C."/>
            <person name="Spieck E."/>
            <person name="Streit W."/>
            <person name="Wagner M."/>
        </authorList>
    </citation>
    <scope>NUCLEOTIDE SEQUENCE [LARGE SCALE GENOMIC DNA]</scope>
    <source>
        <strain evidence="3">Ga9.2</strain>
    </source>
</reference>
<keyword evidence="1" id="KW-0472">Membrane</keyword>
<dbReference type="BioCyc" id="CNIT1237085:G1324-2730-MONOMER"/>
<dbReference type="STRING" id="1237085.Ngar_c27300"/>
<evidence type="ECO:0000313" key="3">
    <source>
        <dbReference type="Proteomes" id="UP000008037"/>
    </source>
</evidence>
<proteinExistence type="predicted"/>
<keyword evidence="1" id="KW-1133">Transmembrane helix</keyword>
<dbReference type="HOGENOM" id="CLU_1954733_0_0_2"/>
<dbReference type="AlphaFoldDB" id="K0IE66"/>
<dbReference type="Proteomes" id="UP000008037">
    <property type="component" value="Chromosome"/>
</dbReference>
<keyword evidence="3" id="KW-1185">Reference proteome</keyword>
<sequence length="128" mass="14462">MQVYLMLLDSPDPIGAREVQRRPDYSSVNVAVHHLEKLCRVGLATKDEHGRYSASRKVSIGIMELFMNIGRVRFPRLLFYAAFFAALAVMYFATAPIVLGRDSVYVMVFAIAGTGLLAYEAFKVWRQI</sequence>
<name>K0IE66_NITGG</name>
<organism evidence="2 3">
    <name type="scientific">Nitrososphaera gargensis (strain Ga9.2)</name>
    <dbReference type="NCBI Taxonomy" id="1237085"/>
    <lineage>
        <taxon>Archaea</taxon>
        <taxon>Nitrososphaerota</taxon>
        <taxon>Nitrososphaeria</taxon>
        <taxon>Nitrososphaerales</taxon>
        <taxon>Nitrososphaeraceae</taxon>
        <taxon>Nitrososphaera</taxon>
    </lineage>
</organism>
<dbReference type="KEGG" id="nga:Ngar_c27300"/>
<protein>
    <recommendedName>
        <fullName evidence="4">LexA repressor DNA-binding domain-containing protein</fullName>
    </recommendedName>
</protein>
<feature type="transmembrane region" description="Helical" evidence="1">
    <location>
        <begin position="77"/>
        <end position="98"/>
    </location>
</feature>
<gene>
    <name evidence="2" type="ordered locus">Ngar_c27300</name>
</gene>
<feature type="transmembrane region" description="Helical" evidence="1">
    <location>
        <begin position="104"/>
        <end position="122"/>
    </location>
</feature>
<evidence type="ECO:0008006" key="4">
    <source>
        <dbReference type="Google" id="ProtNLM"/>
    </source>
</evidence>
<evidence type="ECO:0000256" key="1">
    <source>
        <dbReference type="SAM" id="Phobius"/>
    </source>
</evidence>
<dbReference type="InParanoid" id="K0IE66"/>
<keyword evidence="1" id="KW-0812">Transmembrane</keyword>
<accession>K0IE66</accession>
<dbReference type="EMBL" id="CP002408">
    <property type="protein sequence ID" value="AFU59651.1"/>
    <property type="molecule type" value="Genomic_DNA"/>
</dbReference>